<dbReference type="EMBL" id="BONQ01000129">
    <property type="protein sequence ID" value="GIG50368.1"/>
    <property type="molecule type" value="Genomic_DNA"/>
</dbReference>
<feature type="domain" description="Knr4/Smi1-like" evidence="1">
    <location>
        <begin position="28"/>
        <end position="143"/>
    </location>
</feature>
<name>A0A919UH61_9ACTN</name>
<dbReference type="SUPFAM" id="SSF160631">
    <property type="entry name" value="SMI1/KNR4-like"/>
    <property type="match status" value="1"/>
</dbReference>
<evidence type="ECO:0000259" key="1">
    <source>
        <dbReference type="SMART" id="SM00860"/>
    </source>
</evidence>
<dbReference type="Pfam" id="PF09346">
    <property type="entry name" value="SMI1_KNR4"/>
    <property type="match status" value="1"/>
</dbReference>
<proteinExistence type="predicted"/>
<protein>
    <recommendedName>
        <fullName evidence="1">Knr4/Smi1-like domain-containing protein</fullName>
    </recommendedName>
</protein>
<dbReference type="Proteomes" id="UP000660611">
    <property type="component" value="Unassembled WGS sequence"/>
</dbReference>
<dbReference type="Gene3D" id="3.40.1580.10">
    <property type="entry name" value="SMI1/KNR4-like"/>
    <property type="match status" value="1"/>
</dbReference>
<dbReference type="SMART" id="SM00860">
    <property type="entry name" value="SMI1_KNR4"/>
    <property type="match status" value="1"/>
</dbReference>
<dbReference type="AlphaFoldDB" id="A0A919UH61"/>
<reference evidence="2" key="1">
    <citation type="submission" date="2021-01" db="EMBL/GenBank/DDBJ databases">
        <title>Whole genome shotgun sequence of Dactylosporangium siamense NBRC 106093.</title>
        <authorList>
            <person name="Komaki H."/>
            <person name="Tamura T."/>
        </authorList>
    </citation>
    <scope>NUCLEOTIDE SEQUENCE</scope>
    <source>
        <strain evidence="2">NBRC 106093</strain>
    </source>
</reference>
<dbReference type="InterPro" id="IPR037883">
    <property type="entry name" value="Knr4/Smi1-like_sf"/>
</dbReference>
<keyword evidence="3" id="KW-1185">Reference proteome</keyword>
<evidence type="ECO:0000313" key="3">
    <source>
        <dbReference type="Proteomes" id="UP000660611"/>
    </source>
</evidence>
<sequence>MDDREARREVLRLLPQAQRAPEQAFPGGAGDRELADLQRRLGGPLPAVLTDWLRVCKGEAICAGGVYGARPDQPFLDIAERVAPFPQWRDLGWLPVAGDGCGNVYVLLTRGDLAGQVAFVDTMSDPGSIESITADSLWTFLRWLLIRG</sequence>
<dbReference type="InterPro" id="IPR018958">
    <property type="entry name" value="Knr4/Smi1-like_dom"/>
</dbReference>
<evidence type="ECO:0000313" key="2">
    <source>
        <dbReference type="EMBL" id="GIG50368.1"/>
    </source>
</evidence>
<gene>
    <name evidence="2" type="ORF">Dsi01nite_084090</name>
</gene>
<accession>A0A919UH61</accession>
<dbReference type="RefSeq" id="WP_203852009.1">
    <property type="nucleotide sequence ID" value="NZ_BAAAVW010000027.1"/>
</dbReference>
<comment type="caution">
    <text evidence="2">The sequence shown here is derived from an EMBL/GenBank/DDBJ whole genome shotgun (WGS) entry which is preliminary data.</text>
</comment>
<organism evidence="2 3">
    <name type="scientific">Dactylosporangium siamense</name>
    <dbReference type="NCBI Taxonomy" id="685454"/>
    <lineage>
        <taxon>Bacteria</taxon>
        <taxon>Bacillati</taxon>
        <taxon>Actinomycetota</taxon>
        <taxon>Actinomycetes</taxon>
        <taxon>Micromonosporales</taxon>
        <taxon>Micromonosporaceae</taxon>
        <taxon>Dactylosporangium</taxon>
    </lineage>
</organism>